<dbReference type="OrthoDB" id="3269075at2759"/>
<gene>
    <name evidence="2" type="ORF">BDZ94DRAFT_1242453</name>
</gene>
<comment type="caution">
    <text evidence="2">The sequence shown here is derived from an EMBL/GenBank/DDBJ whole genome shotgun (WGS) entry which is preliminary data.</text>
</comment>
<evidence type="ECO:0000256" key="1">
    <source>
        <dbReference type="SAM" id="MobiDB-lite"/>
    </source>
</evidence>
<protein>
    <submittedName>
        <fullName evidence="2">Uncharacterized protein</fullName>
    </submittedName>
</protein>
<organism evidence="2 3">
    <name type="scientific">Collybia nuda</name>
    <dbReference type="NCBI Taxonomy" id="64659"/>
    <lineage>
        <taxon>Eukaryota</taxon>
        <taxon>Fungi</taxon>
        <taxon>Dikarya</taxon>
        <taxon>Basidiomycota</taxon>
        <taxon>Agaricomycotina</taxon>
        <taxon>Agaricomycetes</taxon>
        <taxon>Agaricomycetidae</taxon>
        <taxon>Agaricales</taxon>
        <taxon>Tricholomatineae</taxon>
        <taxon>Clitocybaceae</taxon>
        <taxon>Collybia</taxon>
    </lineage>
</organism>
<evidence type="ECO:0000313" key="3">
    <source>
        <dbReference type="Proteomes" id="UP000807353"/>
    </source>
</evidence>
<accession>A0A9P5XR05</accession>
<feature type="non-terminal residue" evidence="2">
    <location>
        <position position="288"/>
    </location>
</feature>
<evidence type="ECO:0000313" key="2">
    <source>
        <dbReference type="EMBL" id="KAF9455159.1"/>
    </source>
</evidence>
<sequence length="288" mass="31363">LADSIFAKDPVQSSAFKVNPTKFATAVKTHLRRLKADYQGFLKQLGKTGAGLDPSKLHGDLANLQDSFREQWPWWDDFHAFWRELPSYHTVGVASSEHGTDHAAAAADLYAPPSPEEDEDEPMKPDDVDNEVQDVDADAKGEGDGESSSYESKSTSTSTKSMPASSRSSTVQPPRKATNASGRDSSAAKAAAQKQARNHKKNAMVDKFNENWDNETVRLSQKRAMVHAEQMGRLENKKLKNKGLTAAALLQRTPVTPLHCACVSNQPNVGFTFPPGHAVVPPAFIPAL</sequence>
<reference evidence="2" key="1">
    <citation type="submission" date="2020-11" db="EMBL/GenBank/DDBJ databases">
        <authorList>
            <consortium name="DOE Joint Genome Institute"/>
            <person name="Ahrendt S."/>
            <person name="Riley R."/>
            <person name="Andreopoulos W."/>
            <person name="Labutti K."/>
            <person name="Pangilinan J."/>
            <person name="Ruiz-Duenas F.J."/>
            <person name="Barrasa J.M."/>
            <person name="Sanchez-Garcia M."/>
            <person name="Camarero S."/>
            <person name="Miyauchi S."/>
            <person name="Serrano A."/>
            <person name="Linde D."/>
            <person name="Babiker R."/>
            <person name="Drula E."/>
            <person name="Ayuso-Fernandez I."/>
            <person name="Pacheco R."/>
            <person name="Padilla G."/>
            <person name="Ferreira P."/>
            <person name="Barriuso J."/>
            <person name="Kellner H."/>
            <person name="Castanera R."/>
            <person name="Alfaro M."/>
            <person name="Ramirez L."/>
            <person name="Pisabarro A.G."/>
            <person name="Kuo A."/>
            <person name="Tritt A."/>
            <person name="Lipzen A."/>
            <person name="He G."/>
            <person name="Yan M."/>
            <person name="Ng V."/>
            <person name="Cullen D."/>
            <person name="Martin F."/>
            <person name="Rosso M.-N."/>
            <person name="Henrissat B."/>
            <person name="Hibbett D."/>
            <person name="Martinez A.T."/>
            <person name="Grigoriev I.V."/>
        </authorList>
    </citation>
    <scope>NUCLEOTIDE SEQUENCE</scope>
    <source>
        <strain evidence="2">CBS 247.69</strain>
    </source>
</reference>
<proteinExistence type="predicted"/>
<dbReference type="EMBL" id="MU151014">
    <property type="protein sequence ID" value="KAF9455159.1"/>
    <property type="molecule type" value="Genomic_DNA"/>
</dbReference>
<feature type="non-terminal residue" evidence="2">
    <location>
        <position position="1"/>
    </location>
</feature>
<feature type="compositionally biased region" description="Low complexity" evidence="1">
    <location>
        <begin position="147"/>
        <end position="170"/>
    </location>
</feature>
<dbReference type="AlphaFoldDB" id="A0A9P5XR05"/>
<name>A0A9P5XR05_9AGAR</name>
<keyword evidence="3" id="KW-1185">Reference proteome</keyword>
<dbReference type="Proteomes" id="UP000807353">
    <property type="component" value="Unassembled WGS sequence"/>
</dbReference>
<feature type="region of interest" description="Disordered" evidence="1">
    <location>
        <begin position="137"/>
        <end position="204"/>
    </location>
</feature>